<dbReference type="PANTHER" id="PTHR34846:SF10">
    <property type="entry name" value="CYTOPLASMIC PROTEIN"/>
    <property type="match status" value="1"/>
</dbReference>
<protein>
    <submittedName>
        <fullName evidence="2">Alkylhydroperoxidase AhpD family core domain-containing protein</fullName>
    </submittedName>
</protein>
<accession>A0A1G7JN51</accession>
<dbReference type="OrthoDB" id="9801997at2"/>
<dbReference type="NCBIfam" id="TIGR00778">
    <property type="entry name" value="ahpD_dom"/>
    <property type="match status" value="1"/>
</dbReference>
<name>A0A1G7JN51_9SPHI</name>
<evidence type="ECO:0000313" key="2">
    <source>
        <dbReference type="EMBL" id="SDF26296.1"/>
    </source>
</evidence>
<dbReference type="Pfam" id="PF02627">
    <property type="entry name" value="CMD"/>
    <property type="match status" value="1"/>
</dbReference>
<keyword evidence="3" id="KW-1185">Reference proteome</keyword>
<dbReference type="InterPro" id="IPR029032">
    <property type="entry name" value="AhpD-like"/>
</dbReference>
<sequence length="147" mass="16836">MKTRLNLNDMFPEAYRHLKEIDAQIKAQGLNPLYLEMIKTRASQLNGCAYCLNKHVQDAIKLGEDPKRMYVLSAWMETPDWFTDEEQIILRLTEEITQIGSHGISDEVYDQAITLFGEQKTAFLVMAAININSWNRIGVGLALHPVR</sequence>
<gene>
    <name evidence="2" type="ORF">SAMN05216464_11549</name>
</gene>
<dbReference type="SUPFAM" id="SSF69118">
    <property type="entry name" value="AhpD-like"/>
    <property type="match status" value="1"/>
</dbReference>
<keyword evidence="2" id="KW-0575">Peroxidase</keyword>
<dbReference type="EMBL" id="FNAI01000015">
    <property type="protein sequence ID" value="SDF26296.1"/>
    <property type="molecule type" value="Genomic_DNA"/>
</dbReference>
<dbReference type="PANTHER" id="PTHR34846">
    <property type="entry name" value="4-CARBOXYMUCONOLACTONE DECARBOXYLASE FAMILY PROTEIN (AFU_ORTHOLOGUE AFUA_6G11590)"/>
    <property type="match status" value="1"/>
</dbReference>
<dbReference type="STRING" id="1391627.SAMN05216464_11549"/>
<proteinExistence type="predicted"/>
<evidence type="ECO:0000313" key="3">
    <source>
        <dbReference type="Proteomes" id="UP000199072"/>
    </source>
</evidence>
<dbReference type="RefSeq" id="WP_091154491.1">
    <property type="nucleotide sequence ID" value="NZ_FNAI01000015.1"/>
</dbReference>
<organism evidence="2 3">
    <name type="scientific">Mucilaginibacter pineti</name>
    <dbReference type="NCBI Taxonomy" id="1391627"/>
    <lineage>
        <taxon>Bacteria</taxon>
        <taxon>Pseudomonadati</taxon>
        <taxon>Bacteroidota</taxon>
        <taxon>Sphingobacteriia</taxon>
        <taxon>Sphingobacteriales</taxon>
        <taxon>Sphingobacteriaceae</taxon>
        <taxon>Mucilaginibacter</taxon>
    </lineage>
</organism>
<reference evidence="2 3" key="1">
    <citation type="submission" date="2016-10" db="EMBL/GenBank/DDBJ databases">
        <authorList>
            <person name="de Groot N.N."/>
        </authorList>
    </citation>
    <scope>NUCLEOTIDE SEQUENCE [LARGE SCALE GENOMIC DNA]</scope>
    <source>
        <strain evidence="2 3">47C3B</strain>
    </source>
</reference>
<dbReference type="AlphaFoldDB" id="A0A1G7JN51"/>
<evidence type="ECO:0000259" key="1">
    <source>
        <dbReference type="Pfam" id="PF02627"/>
    </source>
</evidence>
<dbReference type="InterPro" id="IPR004675">
    <property type="entry name" value="AhpD_core"/>
</dbReference>
<dbReference type="GO" id="GO:0051920">
    <property type="term" value="F:peroxiredoxin activity"/>
    <property type="evidence" value="ECO:0007669"/>
    <property type="project" value="InterPro"/>
</dbReference>
<dbReference type="Proteomes" id="UP000199072">
    <property type="component" value="Unassembled WGS sequence"/>
</dbReference>
<keyword evidence="2" id="KW-0560">Oxidoreductase</keyword>
<dbReference type="Gene3D" id="1.20.1290.10">
    <property type="entry name" value="AhpD-like"/>
    <property type="match status" value="1"/>
</dbReference>
<feature type="domain" description="Carboxymuconolactone decarboxylase-like" evidence="1">
    <location>
        <begin position="12"/>
        <end position="83"/>
    </location>
</feature>
<dbReference type="InterPro" id="IPR003779">
    <property type="entry name" value="CMD-like"/>
</dbReference>